<dbReference type="EMBL" id="JABMIG020000154">
    <property type="protein sequence ID" value="KAL3788584.1"/>
    <property type="molecule type" value="Genomic_DNA"/>
</dbReference>
<dbReference type="PROSITE" id="PS00297">
    <property type="entry name" value="HSP70_1"/>
    <property type="match status" value="1"/>
</dbReference>
<feature type="region of interest" description="Disordered" evidence="3">
    <location>
        <begin position="1365"/>
        <end position="1384"/>
    </location>
</feature>
<proteinExistence type="predicted"/>
<feature type="compositionally biased region" description="Basic residues" evidence="3">
    <location>
        <begin position="915"/>
        <end position="933"/>
    </location>
</feature>
<evidence type="ECO:0000313" key="5">
    <source>
        <dbReference type="Proteomes" id="UP001516023"/>
    </source>
</evidence>
<dbReference type="Gene3D" id="3.90.640.10">
    <property type="entry name" value="Actin, Chain A, domain 4"/>
    <property type="match status" value="1"/>
</dbReference>
<protein>
    <recommendedName>
        <fullName evidence="6">Heat shock protein 70</fullName>
    </recommendedName>
</protein>
<accession>A0ABD3PLP8</accession>
<feature type="region of interest" description="Disordered" evidence="3">
    <location>
        <begin position="752"/>
        <end position="811"/>
    </location>
</feature>
<feature type="region of interest" description="Disordered" evidence="3">
    <location>
        <begin position="1017"/>
        <end position="1051"/>
    </location>
</feature>
<keyword evidence="5" id="KW-1185">Reference proteome</keyword>
<dbReference type="PROSITE" id="PS01036">
    <property type="entry name" value="HSP70_3"/>
    <property type="match status" value="1"/>
</dbReference>
<keyword evidence="1" id="KW-0547">Nucleotide-binding</keyword>
<keyword evidence="2" id="KW-0067">ATP-binding</keyword>
<evidence type="ECO:0000256" key="2">
    <source>
        <dbReference type="ARBA" id="ARBA00022840"/>
    </source>
</evidence>
<name>A0ABD3PLP8_9STRA</name>
<feature type="region of interest" description="Disordered" evidence="3">
    <location>
        <begin position="915"/>
        <end position="936"/>
    </location>
</feature>
<sequence length="1417" mass="156602">MDGPNNTPTKTHGAWLGIDLGTTNCTAAIWDLNQSRPKVLRLGHGNLARPVSSGKGGKIVPSAVAFYDGGDCIAGSDGVSFGENGASLGGMSTLVGYRALQAGSNEFNDRNKAVDGATITSFKRVVGMTVRQAKELQVSDPGFWNSLPFQSVIVEDGLDEQTHEGAHNDVKKDQRSNSHQVFDVLGEYEIKTQSSLSSTSTSSATRNNIQEGVAIRVQPLSYNPLARNVEQLSTLHQNTSSPEHLITPLDLTTILLHSIRNAANSHLVKNKSKIRPPGMARLPPDDTSRQECTVENCIIGVPAHYSHNQRSAIQTAAKLAGFHGYVGVMTESTAAAMAYGLFVSPNIGSSEEEEEEEEKRILVFDMGGGTTDVTIAIMDADSSSKTDGLVNHDDDGDVRFRVVATAGNRCLGGDDVDELVARHLWKKMNQTLATNAGGSNGHEWEASKNREFIRKCRTAKEQLCGNDDEDEVGLHETHFTFGGVRIDVTRKEFDQAIQPLVVRAETVIDDALAQIQSSDYDTPIHEVVLVGGSSHIPTIRDMLRRKFPPPIPPELCTSISAETAVAQGLAIQSALISGEVPLWELRNAMMLDALPHSIGVWVDSRNPSDGNGAPVAKGDILHAVESGGNVKGHYVEILQKDSPLPAKGSATFTLANMDQFGVTIVAVEQIGVNTFQCMGVFTFLLHRLDIQKLAQVSPARQVEVGMVLETNGQFMVSIFDENDPEHRNRKRQFLRQKGIADDEQEYLKDELAGQETDQERPDGRQLVQHPGNDTSLIADHSTATALGLASSRTSPRDHTPSSFPVTMPPPPPPSASYNLVIVDSSDEESDGIYSSDEAYRCDSLTWAEATPMASNAANFNTANVNFVEATNVTVVGSTEEEESDELSDDDEEEVAESLKANACVLDGSGVETAVKAKKKKKNKKKSKKKKKKSKIETPIIEADIQCENASLSMDSSQKDTKTSKPKKSVTFGTISVREYARTFGTHTVPADGGWPLGLSSQLAAEHTHQQWLDHQKTLTENGGPSSPSKQPRNGQHSPANSHGHRHDHPRGWTVSSFEARKQTELQQRYIQIIRDQRRRKYEKELEKKHLNKFHSGHAYNIRKGKKRSDSIGGVRSSSGKLKMEMTLEEREEMERLIVEPVVLPLVEYFETRQYDYKKRIKAAKNVDPDMTEEEELLMNHRGRNPLFVVLKEEERRKLLLRDDQWFKQCHVIPEKDDDRCRPSNGKQFQTQRGDEDLNLFDLTDPAVTQHIQHDLEALRIQRSDPTNLGCSCRKLHVFLPGSTDKSHNKKKGSHRRLPERKVREELRRRGISSDGMSRDKMEKALHDAIEKEPCCSNNDCPCVRSGIGCQADTCSCWHPSHDGASAAAGSSSKKENSEARNVVDQDVHEIEERCGNVNGMYVVNFGKIRRYRERYLK</sequence>
<dbReference type="PANTHER" id="PTHR19375">
    <property type="entry name" value="HEAT SHOCK PROTEIN 70KDA"/>
    <property type="match status" value="1"/>
</dbReference>
<evidence type="ECO:0000256" key="3">
    <source>
        <dbReference type="SAM" id="MobiDB-lite"/>
    </source>
</evidence>
<dbReference type="InterPro" id="IPR043129">
    <property type="entry name" value="ATPase_NBD"/>
</dbReference>
<feature type="compositionally biased region" description="Basic and acidic residues" evidence="3">
    <location>
        <begin position="752"/>
        <end position="763"/>
    </location>
</feature>
<dbReference type="SUPFAM" id="SSF100920">
    <property type="entry name" value="Heat shock protein 70kD (HSP70), peptide-binding domain"/>
    <property type="match status" value="1"/>
</dbReference>
<dbReference type="Gene3D" id="2.60.34.10">
    <property type="entry name" value="Substrate Binding Domain Of DNAk, Chain A, domain 1"/>
    <property type="match status" value="1"/>
</dbReference>
<comment type="caution">
    <text evidence="4">The sequence shown here is derived from an EMBL/GenBank/DDBJ whole genome shotgun (WGS) entry which is preliminary data.</text>
</comment>
<feature type="compositionally biased region" description="Polar residues" evidence="3">
    <location>
        <begin position="1018"/>
        <end position="1040"/>
    </location>
</feature>
<gene>
    <name evidence="4" type="ORF">HJC23_005243</name>
</gene>
<dbReference type="InterPro" id="IPR029047">
    <property type="entry name" value="HSP70_peptide-bd_sf"/>
</dbReference>
<dbReference type="GO" id="GO:0005524">
    <property type="term" value="F:ATP binding"/>
    <property type="evidence" value="ECO:0007669"/>
    <property type="project" value="UniProtKB-KW"/>
</dbReference>
<feature type="compositionally biased region" description="Basic and acidic residues" evidence="3">
    <location>
        <begin position="1372"/>
        <end position="1384"/>
    </location>
</feature>
<evidence type="ECO:0000313" key="4">
    <source>
        <dbReference type="EMBL" id="KAL3788584.1"/>
    </source>
</evidence>
<dbReference type="InterPro" id="IPR018181">
    <property type="entry name" value="Heat_shock_70_CS"/>
</dbReference>
<dbReference type="Proteomes" id="UP001516023">
    <property type="component" value="Unassembled WGS sequence"/>
</dbReference>
<dbReference type="InterPro" id="IPR013126">
    <property type="entry name" value="Hsp_70_fam"/>
</dbReference>
<dbReference type="SUPFAM" id="SSF53067">
    <property type="entry name" value="Actin-like ATPase domain"/>
    <property type="match status" value="3"/>
</dbReference>
<dbReference type="Pfam" id="PF00012">
    <property type="entry name" value="HSP70"/>
    <property type="match status" value="1"/>
</dbReference>
<dbReference type="Gene3D" id="3.30.420.40">
    <property type="match status" value="2"/>
</dbReference>
<evidence type="ECO:0000256" key="1">
    <source>
        <dbReference type="ARBA" id="ARBA00022741"/>
    </source>
</evidence>
<evidence type="ECO:0008006" key="6">
    <source>
        <dbReference type="Google" id="ProtNLM"/>
    </source>
</evidence>
<organism evidence="4 5">
    <name type="scientific">Cyclotella cryptica</name>
    <dbReference type="NCBI Taxonomy" id="29204"/>
    <lineage>
        <taxon>Eukaryota</taxon>
        <taxon>Sar</taxon>
        <taxon>Stramenopiles</taxon>
        <taxon>Ochrophyta</taxon>
        <taxon>Bacillariophyta</taxon>
        <taxon>Coscinodiscophyceae</taxon>
        <taxon>Thalassiosirophycidae</taxon>
        <taxon>Stephanodiscales</taxon>
        <taxon>Stephanodiscaceae</taxon>
        <taxon>Cyclotella</taxon>
    </lineage>
</organism>
<reference evidence="4 5" key="1">
    <citation type="journal article" date="2020" name="G3 (Bethesda)">
        <title>Improved Reference Genome for Cyclotella cryptica CCMP332, a Model for Cell Wall Morphogenesis, Salinity Adaptation, and Lipid Production in Diatoms (Bacillariophyta).</title>
        <authorList>
            <person name="Roberts W.R."/>
            <person name="Downey K.M."/>
            <person name="Ruck E.C."/>
            <person name="Traller J.C."/>
            <person name="Alverson A.J."/>
        </authorList>
    </citation>
    <scope>NUCLEOTIDE SEQUENCE [LARGE SCALE GENOMIC DNA]</scope>
    <source>
        <strain evidence="4 5">CCMP332</strain>
    </source>
</reference>